<dbReference type="AlphaFoldDB" id="A0A4U1J8N2"/>
<dbReference type="PROSITE" id="PS00108">
    <property type="entry name" value="PROTEIN_KINASE_ST"/>
    <property type="match status" value="1"/>
</dbReference>
<dbReference type="Gene3D" id="1.10.510.10">
    <property type="entry name" value="Transferase(Phosphotransferase) domain 1"/>
    <property type="match status" value="1"/>
</dbReference>
<dbReference type="PANTHER" id="PTHR43289:SF6">
    <property type="entry name" value="SERINE_THREONINE-PROTEIN KINASE NEKL-3"/>
    <property type="match status" value="1"/>
</dbReference>
<dbReference type="InterPro" id="IPR000719">
    <property type="entry name" value="Prot_kinase_dom"/>
</dbReference>
<sequence length="727" mass="75385">MSAARAATGPLPSPAVPDFRARPRFRPAGPSHGERRITPRHSTGRNSLSFVHRAVTLSRVQSSAAQVPMRPQVGQVINNKYRLVRVIGDGGMGSVYEARHEVLGTTVALKFLHPELSRRQGLVQRFLQEARVSAQIQSPHVVRVSDVDQNANGQAFIVMEYLEGKTLQTLYEELYHAGQRLSYADALEYASQMLDGVEAAHRAGVVHRDLKPDNVMITRGSKGEPLLKLLDFGIAKLKVTGELDRGLTRPGVIMGTPEYMAPEQAYSADAVDARADIFSLGVMVFEMLAGRRPVGGDEPHQIASAYLTGQIAQLTDLAPHVPPELASVVHRAMGPKPPDRYNSVAEFRSALEPFAMGTRSGAAGAAVATPMPGSVTPKPAVSPAAAVTPGETGASPIPKTLPPTDDKPPPGVSEPSLPPYQVGATPLGGFDAPHRGPHTSIGEPLAASLTPSPRYDATAPAAPLASHTAPPGGYDMSPRPGGTAVGQALPSGGYGPVQTNYGGAPGYPPANGYAAPPGYGPTTPMNPIGARATHQAQQKRSGGSSVVLMLLLAAAVTGVVVGGVYLGQKLTSTEEKGNDPVALQPPPTTTVVASDPGSQPVQTTGPVNTTPTQPSPQTTVPKTTTTVGGTKPPTTGTGTTTSPQPSASGSTAPTGIPNPWGSGIPLPWGSTQIPLPFPMPGQQPTAQPTNTTPAPTATPTNTTPTPRPSTSGSGRPRIRIPIPGQNP</sequence>
<keyword evidence="3 9" id="KW-0418">Kinase</keyword>
<feature type="compositionally biased region" description="Polar residues" evidence="6">
    <location>
        <begin position="589"/>
        <end position="608"/>
    </location>
</feature>
<dbReference type="PROSITE" id="PS00107">
    <property type="entry name" value="PROTEIN_KINASE_ATP"/>
    <property type="match status" value="1"/>
</dbReference>
<evidence type="ECO:0000256" key="7">
    <source>
        <dbReference type="SAM" id="Phobius"/>
    </source>
</evidence>
<feature type="compositionally biased region" description="Low complexity" evidence="6">
    <location>
        <begin position="609"/>
        <end position="654"/>
    </location>
</feature>
<feature type="compositionally biased region" description="Pro residues" evidence="6">
    <location>
        <begin position="409"/>
        <end position="418"/>
    </location>
</feature>
<feature type="transmembrane region" description="Helical" evidence="7">
    <location>
        <begin position="546"/>
        <end position="566"/>
    </location>
</feature>
<keyword evidence="10" id="KW-1185">Reference proteome</keyword>
<dbReference type="GO" id="GO:0004674">
    <property type="term" value="F:protein serine/threonine kinase activity"/>
    <property type="evidence" value="ECO:0007669"/>
    <property type="project" value="UniProtKB-KW"/>
</dbReference>
<feature type="region of interest" description="Disordered" evidence="6">
    <location>
        <begin position="373"/>
        <end position="471"/>
    </location>
</feature>
<evidence type="ECO:0000256" key="1">
    <source>
        <dbReference type="ARBA" id="ARBA00022679"/>
    </source>
</evidence>
<dbReference type="InterPro" id="IPR017441">
    <property type="entry name" value="Protein_kinase_ATP_BS"/>
</dbReference>
<keyword evidence="9" id="KW-0723">Serine/threonine-protein kinase</keyword>
<gene>
    <name evidence="9" type="ORF">E8A74_23465</name>
</gene>
<dbReference type="Proteomes" id="UP000309215">
    <property type="component" value="Unassembled WGS sequence"/>
</dbReference>
<name>A0A4U1J8N2_9BACT</name>
<dbReference type="EMBL" id="SSMQ01000025">
    <property type="protein sequence ID" value="TKD04327.1"/>
    <property type="molecule type" value="Genomic_DNA"/>
</dbReference>
<feature type="domain" description="Protein kinase" evidence="8">
    <location>
        <begin position="81"/>
        <end position="355"/>
    </location>
</feature>
<evidence type="ECO:0000313" key="10">
    <source>
        <dbReference type="Proteomes" id="UP000309215"/>
    </source>
</evidence>
<accession>A0A4U1J8N2</accession>
<dbReference type="Gene3D" id="3.30.200.20">
    <property type="entry name" value="Phosphorylase Kinase, domain 1"/>
    <property type="match status" value="1"/>
</dbReference>
<keyword evidence="7" id="KW-0472">Membrane</keyword>
<evidence type="ECO:0000256" key="3">
    <source>
        <dbReference type="ARBA" id="ARBA00022777"/>
    </source>
</evidence>
<dbReference type="SMART" id="SM00220">
    <property type="entry name" value="S_TKc"/>
    <property type="match status" value="1"/>
</dbReference>
<dbReference type="CDD" id="cd14014">
    <property type="entry name" value="STKc_PknB_like"/>
    <property type="match status" value="1"/>
</dbReference>
<dbReference type="InterPro" id="IPR011009">
    <property type="entry name" value="Kinase-like_dom_sf"/>
</dbReference>
<evidence type="ECO:0000256" key="2">
    <source>
        <dbReference type="ARBA" id="ARBA00022741"/>
    </source>
</evidence>
<feature type="binding site" evidence="5">
    <location>
        <position position="110"/>
    </location>
    <ligand>
        <name>ATP</name>
        <dbReference type="ChEBI" id="CHEBI:30616"/>
    </ligand>
</feature>
<comment type="caution">
    <text evidence="9">The sequence shown here is derived from an EMBL/GenBank/DDBJ whole genome shotgun (WGS) entry which is preliminary data.</text>
</comment>
<feature type="region of interest" description="Disordered" evidence="6">
    <location>
        <begin position="574"/>
        <end position="727"/>
    </location>
</feature>
<keyword evidence="7" id="KW-0812">Transmembrane</keyword>
<keyword evidence="7" id="KW-1133">Transmembrane helix</keyword>
<proteinExistence type="predicted"/>
<evidence type="ECO:0000256" key="5">
    <source>
        <dbReference type="PROSITE-ProRule" id="PRU10141"/>
    </source>
</evidence>
<dbReference type="SUPFAM" id="SSF56112">
    <property type="entry name" value="Protein kinase-like (PK-like)"/>
    <property type="match status" value="1"/>
</dbReference>
<dbReference type="PROSITE" id="PS50011">
    <property type="entry name" value="PROTEIN_KINASE_DOM"/>
    <property type="match status" value="1"/>
</dbReference>
<dbReference type="GO" id="GO:0005524">
    <property type="term" value="F:ATP binding"/>
    <property type="evidence" value="ECO:0007669"/>
    <property type="project" value="UniProtKB-UniRule"/>
</dbReference>
<feature type="region of interest" description="Disordered" evidence="6">
    <location>
        <begin position="1"/>
        <end position="44"/>
    </location>
</feature>
<keyword evidence="1" id="KW-0808">Transferase</keyword>
<evidence type="ECO:0000256" key="6">
    <source>
        <dbReference type="SAM" id="MobiDB-lite"/>
    </source>
</evidence>
<dbReference type="Pfam" id="PF00069">
    <property type="entry name" value="Pkinase"/>
    <property type="match status" value="1"/>
</dbReference>
<evidence type="ECO:0000256" key="4">
    <source>
        <dbReference type="ARBA" id="ARBA00022840"/>
    </source>
</evidence>
<protein>
    <submittedName>
        <fullName evidence="9">Serine/threonine protein kinase</fullName>
    </submittedName>
</protein>
<organism evidence="9 10">
    <name type="scientific">Polyangium fumosum</name>
    <dbReference type="NCBI Taxonomy" id="889272"/>
    <lineage>
        <taxon>Bacteria</taxon>
        <taxon>Pseudomonadati</taxon>
        <taxon>Myxococcota</taxon>
        <taxon>Polyangia</taxon>
        <taxon>Polyangiales</taxon>
        <taxon>Polyangiaceae</taxon>
        <taxon>Polyangium</taxon>
    </lineage>
</organism>
<evidence type="ECO:0000259" key="8">
    <source>
        <dbReference type="PROSITE" id="PS50011"/>
    </source>
</evidence>
<reference evidence="9 10" key="1">
    <citation type="submission" date="2019-04" db="EMBL/GenBank/DDBJ databases">
        <authorList>
            <person name="Li Y."/>
            <person name="Wang J."/>
        </authorList>
    </citation>
    <scope>NUCLEOTIDE SEQUENCE [LARGE SCALE GENOMIC DNA]</scope>
    <source>
        <strain evidence="9 10">DSM 14668</strain>
    </source>
</reference>
<dbReference type="InterPro" id="IPR008271">
    <property type="entry name" value="Ser/Thr_kinase_AS"/>
</dbReference>
<evidence type="ECO:0000313" key="9">
    <source>
        <dbReference type="EMBL" id="TKD04327.1"/>
    </source>
</evidence>
<keyword evidence="2 5" id="KW-0547">Nucleotide-binding</keyword>
<keyword evidence="4 5" id="KW-0067">ATP-binding</keyword>
<dbReference type="OrthoDB" id="583109at2"/>
<dbReference type="PANTHER" id="PTHR43289">
    <property type="entry name" value="MITOGEN-ACTIVATED PROTEIN KINASE KINASE KINASE 20-RELATED"/>
    <property type="match status" value="1"/>
</dbReference>
<feature type="compositionally biased region" description="Low complexity" evidence="6">
    <location>
        <begin position="682"/>
        <end position="715"/>
    </location>
</feature>